<name>A0A450VIM1_9GAMM</name>
<protein>
    <recommendedName>
        <fullName evidence="4">DUF1353 domain-containing protein</fullName>
    </recommendedName>
</protein>
<dbReference type="EMBL" id="CAADFJ010000444">
    <property type="protein sequence ID" value="VFK07668.1"/>
    <property type="molecule type" value="Genomic_DNA"/>
</dbReference>
<dbReference type="EMBL" id="CAADFI010000441">
    <property type="protein sequence ID" value="VFK04407.1"/>
    <property type="molecule type" value="Genomic_DNA"/>
</dbReference>
<gene>
    <name evidence="2" type="ORF">BECKH772A_GA0070896_104371</name>
    <name evidence="1" type="ORF">BECKH772B_GA0070898_104411</name>
    <name evidence="3" type="ORF">BECKH772C_GA0070978_104441</name>
</gene>
<proteinExistence type="predicted"/>
<organism evidence="2">
    <name type="scientific">Candidatus Kentrum eta</name>
    <dbReference type="NCBI Taxonomy" id="2126337"/>
    <lineage>
        <taxon>Bacteria</taxon>
        <taxon>Pseudomonadati</taxon>
        <taxon>Pseudomonadota</taxon>
        <taxon>Gammaproteobacteria</taxon>
        <taxon>Candidatus Kentrum</taxon>
    </lineage>
</organism>
<evidence type="ECO:0000313" key="2">
    <source>
        <dbReference type="EMBL" id="VFK04608.1"/>
    </source>
</evidence>
<evidence type="ECO:0000313" key="3">
    <source>
        <dbReference type="EMBL" id="VFK07668.1"/>
    </source>
</evidence>
<dbReference type="InterPro" id="IPR010767">
    <property type="entry name" value="Phage_CGC-2007_Cje0229"/>
</dbReference>
<dbReference type="Pfam" id="PF07087">
    <property type="entry name" value="DUF1353"/>
    <property type="match status" value="1"/>
</dbReference>
<evidence type="ECO:0000313" key="1">
    <source>
        <dbReference type="EMBL" id="VFK04407.1"/>
    </source>
</evidence>
<dbReference type="AlphaFoldDB" id="A0A450VIM1"/>
<evidence type="ECO:0008006" key="4">
    <source>
        <dbReference type="Google" id="ProtNLM"/>
    </source>
</evidence>
<dbReference type="EMBL" id="CAADFG010000437">
    <property type="protein sequence ID" value="VFK04608.1"/>
    <property type="molecule type" value="Genomic_DNA"/>
</dbReference>
<sequence length="244" mass="27877">MPEFSKDEPKTEWISTRRRSKRLLEDFHFIDRNGERWPVPEGACTNGASIPEKLWQFIGEPFGGAYTNSSIIHDFYVGERIEEDDEDVREGDCKVLGRGVSFSERRKADKMFYEACRCEGCSKKKAVLYIGASIGTYRSVAISILKPIRNLIRLGRPSYHIAEEINKIDRSFLVQDEINQIYAELLNNSYAPTVGLNRPIGVVDTIDEQPLQTKFNELMTESEKFIEAEDIDSIEALVNEELGK</sequence>
<accession>A0A450VIM1</accession>
<reference evidence="2" key="1">
    <citation type="submission" date="2019-02" db="EMBL/GenBank/DDBJ databases">
        <authorList>
            <person name="Gruber-Vodicka R. H."/>
            <person name="Seah K. B. B."/>
        </authorList>
    </citation>
    <scope>NUCLEOTIDE SEQUENCE</scope>
    <source>
        <strain evidence="3">BECK_SA2B12</strain>
        <strain evidence="2">BECK_SA2B15</strain>
        <strain evidence="1">BECK_SA2B20</strain>
    </source>
</reference>